<evidence type="ECO:0000313" key="1">
    <source>
        <dbReference type="EMBL" id="SFT87746.1"/>
    </source>
</evidence>
<evidence type="ECO:0008006" key="3">
    <source>
        <dbReference type="Google" id="ProtNLM"/>
    </source>
</evidence>
<dbReference type="AlphaFoldDB" id="A0A1I7BKQ3"/>
<dbReference type="PROSITE" id="PS51257">
    <property type="entry name" value="PROKAR_LIPOPROTEIN"/>
    <property type="match status" value="1"/>
</dbReference>
<accession>A0A1I7BKQ3</accession>
<organism evidence="1 2">
    <name type="scientific">Algoriphagus locisalis</name>
    <dbReference type="NCBI Taxonomy" id="305507"/>
    <lineage>
        <taxon>Bacteria</taxon>
        <taxon>Pseudomonadati</taxon>
        <taxon>Bacteroidota</taxon>
        <taxon>Cytophagia</taxon>
        <taxon>Cytophagales</taxon>
        <taxon>Cyclobacteriaceae</taxon>
        <taxon>Algoriphagus</taxon>
    </lineage>
</organism>
<gene>
    <name evidence="1" type="ORF">SAMN04489724_2501</name>
</gene>
<dbReference type="STRING" id="305507.SAMN04489724_2501"/>
<protein>
    <recommendedName>
        <fullName evidence="3">DUF4221 domain-containing protein</fullName>
    </recommendedName>
</protein>
<evidence type="ECO:0000313" key="2">
    <source>
        <dbReference type="Proteomes" id="UP000199673"/>
    </source>
</evidence>
<name>A0A1I7BKQ3_9BACT</name>
<keyword evidence="2" id="KW-1185">Reference proteome</keyword>
<dbReference type="Proteomes" id="UP000199673">
    <property type="component" value="Unassembled WGS sequence"/>
</dbReference>
<dbReference type="EMBL" id="FPBF01000003">
    <property type="protein sequence ID" value="SFT87746.1"/>
    <property type="molecule type" value="Genomic_DNA"/>
</dbReference>
<sequence length="377" mass="43284">MKNFLLLLLFTVIVACSEKTPETQSKAYIPELVITDSITIDRLTQPTFIDVKNDKSEFLFFDFKTSDFFRISKSGELLKTANLTGDGKNTIQSTYFVGAKYGEKNEIVIQTMTATFTYDLDFQLKNKVTSDFSLVLPRVGGSRGFETYGDYIYTFSIDEKDRSTELMQSKNFSNSYPFITLRDSETLNVVESDSVPATSYVAQYPGQYLDLDPIVKFAGNEMFVLFPNSPEMYVYNLPSLRLRDQWPLNPEKSYRQMEPSTSVGENDVNRSLSAGRYQNFVFSNGYLLTAYQGAVPQDEVDALASYERGGDEYKALVNKYRSMPYYQLFKGKSKLWEGQWNVKLSMLRDVIFAFSKPDEDPDAFEKDVQTIYFYELK</sequence>
<reference evidence="2" key="1">
    <citation type="submission" date="2016-10" db="EMBL/GenBank/DDBJ databases">
        <authorList>
            <person name="Varghese N."/>
            <person name="Submissions S."/>
        </authorList>
    </citation>
    <scope>NUCLEOTIDE SEQUENCE [LARGE SCALE GENOMIC DNA]</scope>
    <source>
        <strain evidence="2">DSM 23445</strain>
    </source>
</reference>
<dbReference type="RefSeq" id="WP_091693451.1">
    <property type="nucleotide sequence ID" value="NZ_FPBF01000003.1"/>
</dbReference>
<dbReference type="OrthoDB" id="833553at2"/>
<proteinExistence type="predicted"/>